<protein>
    <submittedName>
        <fullName evidence="5">Membrane spanning protein</fullName>
    </submittedName>
</protein>
<evidence type="ECO:0000256" key="3">
    <source>
        <dbReference type="ARBA" id="ARBA00022840"/>
    </source>
</evidence>
<feature type="domain" description="ABC transporter" evidence="4">
    <location>
        <begin position="6"/>
        <end position="232"/>
    </location>
</feature>
<dbReference type="Pfam" id="PF00005">
    <property type="entry name" value="ABC_tran"/>
    <property type="match status" value="1"/>
</dbReference>
<dbReference type="SMART" id="SM00382">
    <property type="entry name" value="AAA"/>
    <property type="match status" value="1"/>
</dbReference>
<keyword evidence="2" id="KW-0547">Nucleotide-binding</keyword>
<dbReference type="Gene3D" id="3.40.50.300">
    <property type="entry name" value="P-loop containing nucleotide triphosphate hydrolases"/>
    <property type="match status" value="1"/>
</dbReference>
<evidence type="ECO:0000259" key="4">
    <source>
        <dbReference type="PROSITE" id="PS50893"/>
    </source>
</evidence>
<dbReference type="InterPro" id="IPR027417">
    <property type="entry name" value="P-loop_NTPase"/>
</dbReference>
<dbReference type="PANTHER" id="PTHR42711">
    <property type="entry name" value="ABC TRANSPORTER ATP-BINDING PROTEIN"/>
    <property type="match status" value="1"/>
</dbReference>
<dbReference type="PANTHER" id="PTHR42711:SF13">
    <property type="entry name" value="ABC TRANSPORTER, ATP-BINDING PROTEIN"/>
    <property type="match status" value="1"/>
</dbReference>
<reference evidence="5" key="1">
    <citation type="submission" date="2016-08" db="EMBL/GenBank/DDBJ databases">
        <title>Plasmids of Streptococcus suis.</title>
        <authorList>
            <person name="Sadowy E."/>
        </authorList>
    </citation>
    <scope>NUCLEOTIDE SEQUENCE</scope>
    <source>
        <strain evidence="5">3366</strain>
        <plasmid evidence="5">unnamed3</plasmid>
    </source>
</reference>
<dbReference type="AlphaFoldDB" id="A0A2H4I750"/>
<dbReference type="InterPro" id="IPR050763">
    <property type="entry name" value="ABC_transporter_ATP-binding"/>
</dbReference>
<proteinExistence type="predicted"/>
<evidence type="ECO:0000256" key="1">
    <source>
        <dbReference type="ARBA" id="ARBA00022448"/>
    </source>
</evidence>
<dbReference type="PROSITE" id="PS50893">
    <property type="entry name" value="ABC_TRANSPORTER_2"/>
    <property type="match status" value="1"/>
</dbReference>
<dbReference type="InterPro" id="IPR003593">
    <property type="entry name" value="AAA+_ATPase"/>
</dbReference>
<accession>A0A2H4I750</accession>
<keyword evidence="3" id="KW-0067">ATP-binding</keyword>
<dbReference type="SUPFAM" id="SSF52540">
    <property type="entry name" value="P-loop containing nucleoside triphosphate hydrolases"/>
    <property type="match status" value="1"/>
</dbReference>
<geneLocation type="plasmid" evidence="5">
    <name>unnamed3</name>
</geneLocation>
<sequence length="278" mass="31063">MAKKLIEAEQITKSFGDNTALNAISFEIFEGQIFGFLGPSGSGKTTMINILTGQMQADSGRGKLLGKDSSSLIASDLEEVGIVSDKSGFYEKLSLEKNLLIYGKMYGVNKEEIAELLKKVGLFDSKDKVAEKLSTGMKQRMHLARALINQPKVLFLDEPTSGLDPTTSKTIHELLLMLKKQGTTIFLTTHDMSEATLLCDGLALLNKGNLIEQGTPREIIKKHHQDKKLRVTFNDFREEELTFYEFQHIDTKNVIYVHSCEPTLEEIFIKLTGDELNV</sequence>
<dbReference type="RefSeq" id="WP_172043089.1">
    <property type="nucleotide sequence ID" value="NZ_KX785328.1"/>
</dbReference>
<evidence type="ECO:0000313" key="5">
    <source>
        <dbReference type="EMBL" id="ARS43239.1"/>
    </source>
</evidence>
<keyword evidence="1" id="KW-0813">Transport</keyword>
<keyword evidence="5" id="KW-0614">Plasmid</keyword>
<evidence type="ECO:0000256" key="2">
    <source>
        <dbReference type="ARBA" id="ARBA00022741"/>
    </source>
</evidence>
<organism evidence="5">
    <name type="scientific">Streptococcus suis</name>
    <dbReference type="NCBI Taxonomy" id="1307"/>
    <lineage>
        <taxon>Bacteria</taxon>
        <taxon>Bacillati</taxon>
        <taxon>Bacillota</taxon>
        <taxon>Bacilli</taxon>
        <taxon>Lactobacillales</taxon>
        <taxon>Streptococcaceae</taxon>
        <taxon>Streptococcus</taxon>
    </lineage>
</organism>
<dbReference type="GO" id="GO:0016887">
    <property type="term" value="F:ATP hydrolysis activity"/>
    <property type="evidence" value="ECO:0007669"/>
    <property type="project" value="InterPro"/>
</dbReference>
<name>A0A2H4I750_STRSU</name>
<dbReference type="InterPro" id="IPR003439">
    <property type="entry name" value="ABC_transporter-like_ATP-bd"/>
</dbReference>
<dbReference type="GO" id="GO:0005524">
    <property type="term" value="F:ATP binding"/>
    <property type="evidence" value="ECO:0007669"/>
    <property type="project" value="UniProtKB-KW"/>
</dbReference>
<dbReference type="EMBL" id="KX785328">
    <property type="protein sequence ID" value="ARS43239.1"/>
    <property type="molecule type" value="Genomic_DNA"/>
</dbReference>